<comment type="caution">
    <text evidence="2">The sequence shown here is derived from an EMBL/GenBank/DDBJ whole genome shotgun (WGS) entry which is preliminary data.</text>
</comment>
<feature type="compositionally biased region" description="Basic and acidic residues" evidence="1">
    <location>
        <begin position="38"/>
        <end position="50"/>
    </location>
</feature>
<gene>
    <name evidence="2" type="ORF">DERYTH_LOCUS4057</name>
</gene>
<feature type="compositionally biased region" description="Basic residues" evidence="1">
    <location>
        <begin position="18"/>
        <end position="37"/>
    </location>
</feature>
<dbReference type="Proteomes" id="UP000789405">
    <property type="component" value="Unassembled WGS sequence"/>
</dbReference>
<evidence type="ECO:0000313" key="2">
    <source>
        <dbReference type="EMBL" id="CAG8524899.1"/>
    </source>
</evidence>
<accession>A0A9N9AC41</accession>
<proteinExistence type="predicted"/>
<reference evidence="2" key="1">
    <citation type="submission" date="2021-06" db="EMBL/GenBank/DDBJ databases">
        <authorList>
            <person name="Kallberg Y."/>
            <person name="Tangrot J."/>
            <person name="Rosling A."/>
        </authorList>
    </citation>
    <scope>NUCLEOTIDE SEQUENCE</scope>
    <source>
        <strain evidence="2">MA453B</strain>
    </source>
</reference>
<keyword evidence="3" id="KW-1185">Reference proteome</keyword>
<dbReference type="EMBL" id="CAJVPY010001509">
    <property type="protein sequence ID" value="CAG8524899.1"/>
    <property type="molecule type" value="Genomic_DNA"/>
</dbReference>
<organism evidence="2 3">
    <name type="scientific">Dentiscutata erythropus</name>
    <dbReference type="NCBI Taxonomy" id="1348616"/>
    <lineage>
        <taxon>Eukaryota</taxon>
        <taxon>Fungi</taxon>
        <taxon>Fungi incertae sedis</taxon>
        <taxon>Mucoromycota</taxon>
        <taxon>Glomeromycotina</taxon>
        <taxon>Glomeromycetes</taxon>
        <taxon>Diversisporales</taxon>
        <taxon>Gigasporaceae</taxon>
        <taxon>Dentiscutata</taxon>
    </lineage>
</organism>
<feature type="compositionally biased region" description="Basic and acidic residues" evidence="1">
    <location>
        <begin position="1"/>
        <end position="13"/>
    </location>
</feature>
<feature type="region of interest" description="Disordered" evidence="1">
    <location>
        <begin position="1"/>
        <end position="58"/>
    </location>
</feature>
<evidence type="ECO:0000313" key="3">
    <source>
        <dbReference type="Proteomes" id="UP000789405"/>
    </source>
</evidence>
<evidence type="ECO:0000256" key="1">
    <source>
        <dbReference type="SAM" id="MobiDB-lite"/>
    </source>
</evidence>
<protein>
    <submittedName>
        <fullName evidence="2">5851_t:CDS:1</fullName>
    </submittedName>
</protein>
<dbReference type="AlphaFoldDB" id="A0A9N9AC41"/>
<name>A0A9N9AC41_9GLOM</name>
<sequence length="88" mass="10637">MRIDDRWKKEKGISKQQKLGKRAKLQNKKKISEKRRREKTEVQKSSDQKSRKLPNSKEAIVQKVKDRRKNINRRIDALVGKTIWNRIR</sequence>